<comment type="caution">
    <text evidence="1">The sequence shown here is derived from an EMBL/GenBank/DDBJ whole genome shotgun (WGS) entry which is preliminary data.</text>
</comment>
<organism evidence="1 2">
    <name type="scientific">Oopsacas minuta</name>
    <dbReference type="NCBI Taxonomy" id="111878"/>
    <lineage>
        <taxon>Eukaryota</taxon>
        <taxon>Metazoa</taxon>
        <taxon>Porifera</taxon>
        <taxon>Hexactinellida</taxon>
        <taxon>Hexasterophora</taxon>
        <taxon>Lyssacinosida</taxon>
        <taxon>Leucopsacidae</taxon>
        <taxon>Oopsacas</taxon>
    </lineage>
</organism>
<proteinExistence type="predicted"/>
<gene>
    <name evidence="1" type="ORF">LOD99_15598</name>
</gene>
<dbReference type="InterPro" id="IPR011042">
    <property type="entry name" value="6-blade_b-propeller_TolB-like"/>
</dbReference>
<protein>
    <submittedName>
        <fullName evidence="1">Uncharacterized protein</fullName>
    </submittedName>
</protein>
<dbReference type="SUPFAM" id="SSF63825">
    <property type="entry name" value="YWTD domain"/>
    <property type="match status" value="1"/>
</dbReference>
<dbReference type="EMBL" id="JAKMXF010000110">
    <property type="protein sequence ID" value="KAI6657880.1"/>
    <property type="molecule type" value="Genomic_DNA"/>
</dbReference>
<dbReference type="Proteomes" id="UP001165289">
    <property type="component" value="Unassembled WGS sequence"/>
</dbReference>
<keyword evidence="2" id="KW-1185">Reference proteome</keyword>
<evidence type="ECO:0000313" key="1">
    <source>
        <dbReference type="EMBL" id="KAI6657880.1"/>
    </source>
</evidence>
<evidence type="ECO:0000313" key="2">
    <source>
        <dbReference type="Proteomes" id="UP001165289"/>
    </source>
</evidence>
<accession>A0AAV7KAZ5</accession>
<sequence>MDNTSTCISSPKELFGFSLGDQKDKYEKRPFLSTPRGIALDEDAGIIYVCEMVEKSIHVFTMDGSHITTFGNTFFDLPWGILLYDGYLFVTDVGRSSLIMLRDCRMDEVNRETTHFKFCRGMSISSKTEELFIADEGRNRVVVCTIEPLCFKRVFARGVINPLM</sequence>
<dbReference type="AlphaFoldDB" id="A0AAV7KAZ5"/>
<name>A0AAV7KAZ5_9METZ</name>
<dbReference type="Gene3D" id="2.120.10.30">
    <property type="entry name" value="TolB, C-terminal domain"/>
    <property type="match status" value="1"/>
</dbReference>
<reference evidence="1 2" key="1">
    <citation type="journal article" date="2023" name="BMC Biol.">
        <title>The compact genome of the sponge Oopsacas minuta (Hexactinellida) is lacking key metazoan core genes.</title>
        <authorList>
            <person name="Santini S."/>
            <person name="Schenkelaars Q."/>
            <person name="Jourda C."/>
            <person name="Duchesne M."/>
            <person name="Belahbib H."/>
            <person name="Rocher C."/>
            <person name="Selva M."/>
            <person name="Riesgo A."/>
            <person name="Vervoort M."/>
            <person name="Leys S.P."/>
            <person name="Kodjabachian L."/>
            <person name="Le Bivic A."/>
            <person name="Borchiellini C."/>
            <person name="Claverie J.M."/>
            <person name="Renard E."/>
        </authorList>
    </citation>
    <scope>NUCLEOTIDE SEQUENCE [LARGE SCALE GENOMIC DNA]</scope>
    <source>
        <strain evidence="1">SPO-2</strain>
    </source>
</reference>